<protein>
    <submittedName>
        <fullName evidence="1">Uncharacterized protein</fullName>
    </submittedName>
</protein>
<dbReference type="EMBL" id="CADCUN010000049">
    <property type="protein sequence ID" value="CAA9375404.1"/>
    <property type="molecule type" value="Genomic_DNA"/>
</dbReference>
<dbReference type="AlphaFoldDB" id="A0A6J4N277"/>
<name>A0A6J4N277_9ACTN</name>
<reference evidence="1" key="1">
    <citation type="submission" date="2020-02" db="EMBL/GenBank/DDBJ databases">
        <authorList>
            <person name="Meier V. D."/>
        </authorList>
    </citation>
    <scope>NUCLEOTIDE SEQUENCE</scope>
    <source>
        <strain evidence="1">AVDCRST_MAG60</strain>
    </source>
</reference>
<proteinExistence type="predicted"/>
<accession>A0A6J4N277</accession>
<organism evidence="1">
    <name type="scientific">uncultured Nocardioides sp</name>
    <dbReference type="NCBI Taxonomy" id="198441"/>
    <lineage>
        <taxon>Bacteria</taxon>
        <taxon>Bacillati</taxon>
        <taxon>Actinomycetota</taxon>
        <taxon>Actinomycetes</taxon>
        <taxon>Propionibacteriales</taxon>
        <taxon>Nocardioidaceae</taxon>
        <taxon>Nocardioides</taxon>
        <taxon>environmental samples</taxon>
    </lineage>
</organism>
<evidence type="ECO:0000313" key="1">
    <source>
        <dbReference type="EMBL" id="CAA9375404.1"/>
    </source>
</evidence>
<gene>
    <name evidence="1" type="ORF">AVDCRST_MAG60-457</name>
</gene>
<sequence>MPGALEAAAYDDPDVGAFAYKTCAKAYMRF</sequence>
<feature type="non-terminal residue" evidence="1">
    <location>
        <position position="30"/>
    </location>
</feature>